<sequence length="70" mass="8366">MPIHLPRCYGLAISVFFQIRAASYLSLHLHSKNRRKSFEIEGFFCSNRRFELEGIFTGFQREQIGRWRKS</sequence>
<gene>
    <name evidence="1" type="ORF">L1987_45492</name>
</gene>
<name>A0ACB9FX80_9ASTR</name>
<dbReference type="Proteomes" id="UP001056120">
    <property type="component" value="Linkage Group LG15"/>
</dbReference>
<comment type="caution">
    <text evidence="1">The sequence shown here is derived from an EMBL/GenBank/DDBJ whole genome shotgun (WGS) entry which is preliminary data.</text>
</comment>
<accession>A0ACB9FX80</accession>
<keyword evidence="2" id="KW-1185">Reference proteome</keyword>
<reference evidence="2" key="1">
    <citation type="journal article" date="2022" name="Mol. Ecol. Resour.">
        <title>The genomes of chicory, endive, great burdock and yacon provide insights into Asteraceae palaeo-polyploidization history and plant inulin production.</title>
        <authorList>
            <person name="Fan W."/>
            <person name="Wang S."/>
            <person name="Wang H."/>
            <person name="Wang A."/>
            <person name="Jiang F."/>
            <person name="Liu H."/>
            <person name="Zhao H."/>
            <person name="Xu D."/>
            <person name="Zhang Y."/>
        </authorList>
    </citation>
    <scope>NUCLEOTIDE SEQUENCE [LARGE SCALE GENOMIC DNA]</scope>
    <source>
        <strain evidence="2">cv. Yunnan</strain>
    </source>
</reference>
<evidence type="ECO:0000313" key="2">
    <source>
        <dbReference type="Proteomes" id="UP001056120"/>
    </source>
</evidence>
<reference evidence="1 2" key="2">
    <citation type="journal article" date="2022" name="Mol. Ecol. Resour.">
        <title>The genomes of chicory, endive, great burdock and yacon provide insights into Asteraceae paleo-polyploidization history and plant inulin production.</title>
        <authorList>
            <person name="Fan W."/>
            <person name="Wang S."/>
            <person name="Wang H."/>
            <person name="Wang A."/>
            <person name="Jiang F."/>
            <person name="Liu H."/>
            <person name="Zhao H."/>
            <person name="Xu D."/>
            <person name="Zhang Y."/>
        </authorList>
    </citation>
    <scope>NUCLEOTIDE SEQUENCE [LARGE SCALE GENOMIC DNA]</scope>
    <source>
        <strain evidence="2">cv. Yunnan</strain>
        <tissue evidence="1">Leaves</tissue>
    </source>
</reference>
<organism evidence="1 2">
    <name type="scientific">Smallanthus sonchifolius</name>
    <dbReference type="NCBI Taxonomy" id="185202"/>
    <lineage>
        <taxon>Eukaryota</taxon>
        <taxon>Viridiplantae</taxon>
        <taxon>Streptophyta</taxon>
        <taxon>Embryophyta</taxon>
        <taxon>Tracheophyta</taxon>
        <taxon>Spermatophyta</taxon>
        <taxon>Magnoliopsida</taxon>
        <taxon>eudicotyledons</taxon>
        <taxon>Gunneridae</taxon>
        <taxon>Pentapetalae</taxon>
        <taxon>asterids</taxon>
        <taxon>campanulids</taxon>
        <taxon>Asterales</taxon>
        <taxon>Asteraceae</taxon>
        <taxon>Asteroideae</taxon>
        <taxon>Heliantheae alliance</taxon>
        <taxon>Millerieae</taxon>
        <taxon>Smallanthus</taxon>
    </lineage>
</organism>
<dbReference type="EMBL" id="CM042032">
    <property type="protein sequence ID" value="KAI3775740.1"/>
    <property type="molecule type" value="Genomic_DNA"/>
</dbReference>
<protein>
    <submittedName>
        <fullName evidence="1">Uncharacterized protein</fullName>
    </submittedName>
</protein>
<evidence type="ECO:0000313" key="1">
    <source>
        <dbReference type="EMBL" id="KAI3775740.1"/>
    </source>
</evidence>
<proteinExistence type="predicted"/>